<reference evidence="1 2" key="1">
    <citation type="submission" date="2020-09" db="EMBL/GenBank/DDBJ databases">
        <title>De no assembly of potato wild relative species, Solanum commersonii.</title>
        <authorList>
            <person name="Cho K."/>
        </authorList>
    </citation>
    <scope>NUCLEOTIDE SEQUENCE [LARGE SCALE GENOMIC DNA]</scope>
    <source>
        <strain evidence="1">LZ3.2</strain>
        <tissue evidence="1">Leaf</tissue>
    </source>
</reference>
<dbReference type="OrthoDB" id="913635at2759"/>
<evidence type="ECO:0000313" key="2">
    <source>
        <dbReference type="Proteomes" id="UP000824120"/>
    </source>
</evidence>
<evidence type="ECO:0000313" key="1">
    <source>
        <dbReference type="EMBL" id="KAG5602473.1"/>
    </source>
</evidence>
<name>A0A9J5YPS4_SOLCO</name>
<comment type="caution">
    <text evidence="1">The sequence shown here is derived from an EMBL/GenBank/DDBJ whole genome shotgun (WGS) entry which is preliminary data.</text>
</comment>
<dbReference type="EMBL" id="JACXVP010000006">
    <property type="protein sequence ID" value="KAG5602473.1"/>
    <property type="molecule type" value="Genomic_DNA"/>
</dbReference>
<dbReference type="Proteomes" id="UP000824120">
    <property type="component" value="Chromosome 6"/>
</dbReference>
<accession>A0A9J5YPS4</accession>
<sequence length="108" mass="12412">MQERRLTEEETDWRATRRIEGEIGNITESYIVIPQAGDQLICFLIVPDLTNEEKEMVRGFFEESEVLRCLKLCATVKTPGPYGFTVGLFIKCLGDFEPRHHADLSEFS</sequence>
<gene>
    <name evidence="1" type="ORF">H5410_033843</name>
</gene>
<protein>
    <submittedName>
        <fullName evidence="1">Uncharacterized protein</fullName>
    </submittedName>
</protein>
<keyword evidence="2" id="KW-1185">Reference proteome</keyword>
<organism evidence="1 2">
    <name type="scientific">Solanum commersonii</name>
    <name type="common">Commerson's wild potato</name>
    <name type="synonym">Commerson's nightshade</name>
    <dbReference type="NCBI Taxonomy" id="4109"/>
    <lineage>
        <taxon>Eukaryota</taxon>
        <taxon>Viridiplantae</taxon>
        <taxon>Streptophyta</taxon>
        <taxon>Embryophyta</taxon>
        <taxon>Tracheophyta</taxon>
        <taxon>Spermatophyta</taxon>
        <taxon>Magnoliopsida</taxon>
        <taxon>eudicotyledons</taxon>
        <taxon>Gunneridae</taxon>
        <taxon>Pentapetalae</taxon>
        <taxon>asterids</taxon>
        <taxon>lamiids</taxon>
        <taxon>Solanales</taxon>
        <taxon>Solanaceae</taxon>
        <taxon>Solanoideae</taxon>
        <taxon>Solaneae</taxon>
        <taxon>Solanum</taxon>
    </lineage>
</organism>
<proteinExistence type="predicted"/>
<dbReference type="AlphaFoldDB" id="A0A9J5YPS4"/>